<name>A0ABU9E7P5_9BACT</name>
<feature type="transmembrane region" description="Helical" evidence="1">
    <location>
        <begin position="136"/>
        <end position="158"/>
    </location>
</feature>
<keyword evidence="3" id="KW-1185">Reference proteome</keyword>
<feature type="transmembrane region" description="Helical" evidence="1">
    <location>
        <begin position="106"/>
        <end position="124"/>
    </location>
</feature>
<proteinExistence type="predicted"/>
<comment type="caution">
    <text evidence="2">The sequence shown here is derived from an EMBL/GenBank/DDBJ whole genome shotgun (WGS) entry which is preliminary data.</text>
</comment>
<keyword evidence="1" id="KW-0472">Membrane</keyword>
<evidence type="ECO:0000256" key="1">
    <source>
        <dbReference type="SAM" id="Phobius"/>
    </source>
</evidence>
<gene>
    <name evidence="2" type="ORF">WI372_06020</name>
</gene>
<keyword evidence="1" id="KW-1133">Transmembrane helix</keyword>
<evidence type="ECO:0000313" key="3">
    <source>
        <dbReference type="Proteomes" id="UP001484239"/>
    </source>
</evidence>
<evidence type="ECO:0000313" key="2">
    <source>
        <dbReference type="EMBL" id="MEK9500526.1"/>
    </source>
</evidence>
<dbReference type="Proteomes" id="UP001484239">
    <property type="component" value="Unassembled WGS sequence"/>
</dbReference>
<reference evidence="2 3" key="1">
    <citation type="submission" date="2024-02" db="EMBL/GenBank/DDBJ databases">
        <title>A novel Gemmatimonadota bacterium.</title>
        <authorList>
            <person name="Du Z.-J."/>
            <person name="Ye Y.-Q."/>
        </authorList>
    </citation>
    <scope>NUCLEOTIDE SEQUENCE [LARGE SCALE GENOMIC DNA]</scope>
    <source>
        <strain evidence="2 3">DH-20</strain>
    </source>
</reference>
<accession>A0ABU9E7P5</accession>
<evidence type="ECO:0008006" key="4">
    <source>
        <dbReference type="Google" id="ProtNLM"/>
    </source>
</evidence>
<protein>
    <recommendedName>
        <fullName evidence="4">Small multi-drug export protein</fullName>
    </recommendedName>
</protein>
<dbReference type="EMBL" id="JBBHLI010000002">
    <property type="protein sequence ID" value="MEK9500526.1"/>
    <property type="molecule type" value="Genomic_DNA"/>
</dbReference>
<sequence>MWEIIGALLVGCVVSGVVPLVNAELLVVAAAVAVPPAALPLVVAASTVGQMISKTLLFSLARWAPTRLPDRATARLDRAVEAVRDRGGAAGSLMFVSALVGLPPFYGLSLAAGVLGMPLALFLATGTAGRAVRFAALAWAAHFLGVGTAEMMAAGTVVDLLPGH</sequence>
<keyword evidence="1" id="KW-0812">Transmembrane</keyword>
<dbReference type="RefSeq" id="WP_405274734.1">
    <property type="nucleotide sequence ID" value="NZ_JBBHLI010000002.1"/>
</dbReference>
<organism evidence="2 3">
    <name type="scientific">Gaopeijia maritima</name>
    <dbReference type="NCBI Taxonomy" id="3119007"/>
    <lineage>
        <taxon>Bacteria</taxon>
        <taxon>Pseudomonadati</taxon>
        <taxon>Gemmatimonadota</taxon>
        <taxon>Longimicrobiia</taxon>
        <taxon>Gaopeijiales</taxon>
        <taxon>Gaopeijiaceae</taxon>
        <taxon>Gaopeijia</taxon>
    </lineage>
</organism>